<dbReference type="InterPro" id="IPR000243">
    <property type="entry name" value="Pept_T1A_subB"/>
</dbReference>
<evidence type="ECO:0000313" key="13">
    <source>
        <dbReference type="Proteomes" id="UP000789595"/>
    </source>
</evidence>
<dbReference type="InterPro" id="IPR029055">
    <property type="entry name" value="Ntn_hydrolases_N"/>
</dbReference>
<reference evidence="11" key="1">
    <citation type="submission" date="2021-01" db="EMBL/GenBank/DDBJ databases">
        <authorList>
            <person name="Corre E."/>
            <person name="Pelletier E."/>
            <person name="Niang G."/>
            <person name="Scheremetjew M."/>
            <person name="Finn R."/>
            <person name="Kale V."/>
            <person name="Holt S."/>
            <person name="Cochrane G."/>
            <person name="Meng A."/>
            <person name="Brown T."/>
            <person name="Cohen L."/>
        </authorList>
    </citation>
    <scope>NUCLEOTIDE SEQUENCE</scope>
    <source>
        <strain evidence="11">CCMP1756</strain>
    </source>
</reference>
<dbReference type="Gene3D" id="3.60.20.10">
    <property type="entry name" value="Glutamine Phosphoribosylpyrophosphate, subunit 1, domain 1"/>
    <property type="match status" value="1"/>
</dbReference>
<gene>
    <name evidence="11" type="ORF">PCAL00307_LOCUS20180</name>
    <name evidence="12" type="ORF">PECAL_3P23720</name>
</gene>
<sequence length="284" mass="29492">MAQLRVAPGGEHVLPKEPPQTGGFDFGLAARNARLAAAAGATASMPEPMSTGTTICGVVYAGGVVLGADTRATGGSEVADKNCEKIHYLAPNIYCCGAGTAADTEKTTELIASQLELLRLGTGTQSRVVAATTLLKRTLFRYQGHVSAALVLGGVDCTGPSLYQIYPHGSTARLPYVTMGSGSLAAMSVFETRYADNLDEAAAIALVKDAIRAGIFNDLGSGSNVDVTIIRTGGEATVLRGYETPNDTRPLREAYVRPKALVPVKATAVLSTQVEVTDADAMEL</sequence>
<dbReference type="PROSITE" id="PS51476">
    <property type="entry name" value="PROTEASOME_BETA_2"/>
    <property type="match status" value="1"/>
</dbReference>
<dbReference type="PROSITE" id="PS00854">
    <property type="entry name" value="PROTEASOME_BETA_1"/>
    <property type="match status" value="1"/>
</dbReference>
<proteinExistence type="inferred from homology"/>
<dbReference type="EMBL" id="CAKKNE010000003">
    <property type="protein sequence ID" value="CAH0372380.1"/>
    <property type="molecule type" value="Genomic_DNA"/>
</dbReference>
<feature type="active site" description="Nucleophile" evidence="8">
    <location>
        <position position="53"/>
    </location>
</feature>
<dbReference type="FunFam" id="3.60.20.10:FF:000005">
    <property type="entry name" value="Proteasome subunit beta type-2"/>
    <property type="match status" value="1"/>
</dbReference>
<evidence type="ECO:0000256" key="6">
    <source>
        <dbReference type="ARBA" id="ARBA00022942"/>
    </source>
</evidence>
<keyword evidence="5" id="KW-0378">Hydrolase</keyword>
<protein>
    <recommendedName>
        <fullName evidence="9">Proteasome subunit beta</fullName>
    </recommendedName>
</protein>
<dbReference type="GO" id="GO:0051603">
    <property type="term" value="P:proteolysis involved in protein catabolic process"/>
    <property type="evidence" value="ECO:0007669"/>
    <property type="project" value="InterPro"/>
</dbReference>
<dbReference type="PANTHER" id="PTHR32194:SF4">
    <property type="entry name" value="PROTEASOME SUBUNIT BETA TYPE-7"/>
    <property type="match status" value="1"/>
</dbReference>
<dbReference type="GO" id="GO:0005634">
    <property type="term" value="C:nucleus"/>
    <property type="evidence" value="ECO:0007669"/>
    <property type="project" value="UniProtKB-SubCell"/>
</dbReference>
<dbReference type="GO" id="GO:0005737">
    <property type="term" value="C:cytoplasm"/>
    <property type="evidence" value="ECO:0007669"/>
    <property type="project" value="UniProtKB-SubCell"/>
</dbReference>
<evidence type="ECO:0000256" key="10">
    <source>
        <dbReference type="SAM" id="MobiDB-lite"/>
    </source>
</evidence>
<accession>A0A7S4ECT6</accession>
<keyword evidence="13" id="KW-1185">Reference proteome</keyword>
<dbReference type="SUPFAM" id="SSF56235">
    <property type="entry name" value="N-terminal nucleophile aminohydrolases (Ntn hydrolases)"/>
    <property type="match status" value="1"/>
</dbReference>
<evidence type="ECO:0000256" key="3">
    <source>
        <dbReference type="ARBA" id="ARBA00022670"/>
    </source>
</evidence>
<dbReference type="PANTHER" id="PTHR32194">
    <property type="entry name" value="METALLOPROTEASE TLDD"/>
    <property type="match status" value="1"/>
</dbReference>
<dbReference type="EMBL" id="HBIW01023431">
    <property type="protein sequence ID" value="CAE0704732.1"/>
    <property type="molecule type" value="Transcribed_RNA"/>
</dbReference>
<comment type="similarity">
    <text evidence="9">Belongs to the peptidase T1B family.</text>
</comment>
<evidence type="ECO:0000256" key="1">
    <source>
        <dbReference type="ARBA" id="ARBA00001198"/>
    </source>
</evidence>
<feature type="region of interest" description="Disordered" evidence="10">
    <location>
        <begin position="1"/>
        <end position="21"/>
    </location>
</feature>
<dbReference type="CDD" id="cd03763">
    <property type="entry name" value="proteasome_beta_type_7"/>
    <property type="match status" value="1"/>
</dbReference>
<name>A0A7S4ECT6_9STRA</name>
<reference evidence="12" key="2">
    <citation type="submission" date="2021-11" db="EMBL/GenBank/DDBJ databases">
        <authorList>
            <consortium name="Genoscope - CEA"/>
            <person name="William W."/>
        </authorList>
    </citation>
    <scope>NUCLEOTIDE SEQUENCE</scope>
</reference>
<keyword evidence="4" id="KW-0888">Threonine protease</keyword>
<keyword evidence="2 9" id="KW-0963">Cytoplasm</keyword>
<evidence type="ECO:0000256" key="5">
    <source>
        <dbReference type="ARBA" id="ARBA00022801"/>
    </source>
</evidence>
<keyword evidence="7 9" id="KW-0539">Nucleus</keyword>
<keyword evidence="6 9" id="KW-0647">Proteasome</keyword>
<dbReference type="OrthoDB" id="429533at2759"/>
<dbReference type="InterPro" id="IPR016050">
    <property type="entry name" value="Proteasome_bsu_CS"/>
</dbReference>
<dbReference type="Pfam" id="PF00227">
    <property type="entry name" value="Proteasome"/>
    <property type="match status" value="1"/>
</dbReference>
<dbReference type="InterPro" id="IPR023333">
    <property type="entry name" value="Proteasome_suB-type"/>
</dbReference>
<evidence type="ECO:0000256" key="2">
    <source>
        <dbReference type="ARBA" id="ARBA00022490"/>
    </source>
</evidence>
<dbReference type="GO" id="GO:0005839">
    <property type="term" value="C:proteasome core complex"/>
    <property type="evidence" value="ECO:0007669"/>
    <property type="project" value="InterPro"/>
</dbReference>
<dbReference type="Proteomes" id="UP000789595">
    <property type="component" value="Unassembled WGS sequence"/>
</dbReference>
<keyword evidence="3" id="KW-0645">Protease</keyword>
<evidence type="ECO:0000256" key="8">
    <source>
        <dbReference type="PIRSR" id="PIRSR600243-1"/>
    </source>
</evidence>
<evidence type="ECO:0000313" key="12">
    <source>
        <dbReference type="EMBL" id="CAH0372380.1"/>
    </source>
</evidence>
<dbReference type="InterPro" id="IPR001353">
    <property type="entry name" value="Proteasome_sua/b"/>
</dbReference>
<dbReference type="PRINTS" id="PR00141">
    <property type="entry name" value="PROTEASOME"/>
</dbReference>
<comment type="catalytic activity">
    <reaction evidence="1">
        <text>Cleavage of peptide bonds with very broad specificity.</text>
        <dbReference type="EC" id="3.4.25.1"/>
    </reaction>
</comment>
<dbReference type="AlphaFoldDB" id="A0A7S4ECT6"/>
<comment type="subcellular location">
    <subcellularLocation>
        <location evidence="9">Cytoplasm</location>
    </subcellularLocation>
    <subcellularLocation>
        <location evidence="9">Nucleus</location>
    </subcellularLocation>
</comment>
<comment type="function">
    <text evidence="9">Component of the proteasome, a multicatalytic proteinase complex which is characterized by its ability to cleave peptides with Arg, Phe, Tyr, Leu, and Glu adjacent to the leaving group at neutral or slightly basic pH. The proteasome has an ATP-dependent proteolytic activity.</text>
</comment>
<evidence type="ECO:0000256" key="4">
    <source>
        <dbReference type="ARBA" id="ARBA00022698"/>
    </source>
</evidence>
<evidence type="ECO:0000313" key="11">
    <source>
        <dbReference type="EMBL" id="CAE0704732.1"/>
    </source>
</evidence>
<comment type="subunit">
    <text evidence="9">Component of the proteasome complex.</text>
</comment>
<dbReference type="GO" id="GO:0004298">
    <property type="term" value="F:threonine-type endopeptidase activity"/>
    <property type="evidence" value="ECO:0007669"/>
    <property type="project" value="UniProtKB-KW"/>
</dbReference>
<organism evidence="11">
    <name type="scientific">Pelagomonas calceolata</name>
    <dbReference type="NCBI Taxonomy" id="35677"/>
    <lineage>
        <taxon>Eukaryota</taxon>
        <taxon>Sar</taxon>
        <taxon>Stramenopiles</taxon>
        <taxon>Ochrophyta</taxon>
        <taxon>Pelagophyceae</taxon>
        <taxon>Pelagomonadales</taxon>
        <taxon>Pelagomonadaceae</taxon>
        <taxon>Pelagomonas</taxon>
    </lineage>
</organism>
<evidence type="ECO:0000256" key="9">
    <source>
        <dbReference type="RuleBase" id="RU004203"/>
    </source>
</evidence>
<evidence type="ECO:0000256" key="7">
    <source>
        <dbReference type="ARBA" id="ARBA00023242"/>
    </source>
</evidence>